<dbReference type="Pfam" id="PF00651">
    <property type="entry name" value="BTB"/>
    <property type="match status" value="2"/>
</dbReference>
<proteinExistence type="predicted"/>
<feature type="compositionally biased region" description="Basic and acidic residues" evidence="1">
    <location>
        <begin position="1"/>
        <end position="18"/>
    </location>
</feature>
<dbReference type="Proteomes" id="UP000008068">
    <property type="component" value="Unassembled WGS sequence"/>
</dbReference>
<feature type="domain" description="BTB" evidence="2">
    <location>
        <begin position="29"/>
        <end position="89"/>
    </location>
</feature>
<keyword evidence="4" id="KW-1185">Reference proteome</keyword>
<evidence type="ECO:0000256" key="1">
    <source>
        <dbReference type="SAM" id="MobiDB-lite"/>
    </source>
</evidence>
<reference evidence="4" key="1">
    <citation type="submission" date="2011-07" db="EMBL/GenBank/DDBJ databases">
        <authorList>
            <consortium name="Caenorhabditis brenneri Sequencing and Analysis Consortium"/>
            <person name="Wilson R.K."/>
        </authorList>
    </citation>
    <scope>NUCLEOTIDE SEQUENCE [LARGE SCALE GENOMIC DNA]</scope>
    <source>
        <strain evidence="4">PB2801</strain>
    </source>
</reference>
<dbReference type="EMBL" id="GL379813">
    <property type="protein sequence ID" value="EGT44433.1"/>
    <property type="molecule type" value="Genomic_DNA"/>
</dbReference>
<dbReference type="PROSITE" id="PS50097">
    <property type="entry name" value="BTB"/>
    <property type="match status" value="2"/>
</dbReference>
<feature type="domain" description="BTB" evidence="2">
    <location>
        <begin position="242"/>
        <end position="301"/>
    </location>
</feature>
<dbReference type="PANTHER" id="PTHR22743:SF165">
    <property type="entry name" value="BTB AND MATH DOMAIN CONTAINING-RELATED"/>
    <property type="match status" value="1"/>
</dbReference>
<protein>
    <recommendedName>
        <fullName evidence="2">BTB domain-containing protein</fullName>
    </recommendedName>
</protein>
<dbReference type="OrthoDB" id="409824at2759"/>
<accession>G0MV26</accession>
<dbReference type="AlphaFoldDB" id="G0MV26"/>
<dbReference type="HOGENOM" id="CLU_652532_0_0_1"/>
<gene>
    <name evidence="3" type="ORF">CAEBREN_10765</name>
</gene>
<dbReference type="InParanoid" id="G0MV26"/>
<dbReference type="InterPro" id="IPR052664">
    <property type="entry name" value="BTB-MATH_domain_protein"/>
</dbReference>
<name>G0MV26_CAEBE</name>
<dbReference type="SUPFAM" id="SSF54695">
    <property type="entry name" value="POZ domain"/>
    <property type="match status" value="2"/>
</dbReference>
<evidence type="ECO:0000313" key="4">
    <source>
        <dbReference type="Proteomes" id="UP000008068"/>
    </source>
</evidence>
<dbReference type="InterPro" id="IPR011333">
    <property type="entry name" value="SKP1/BTB/POZ_sf"/>
</dbReference>
<evidence type="ECO:0000313" key="3">
    <source>
        <dbReference type="EMBL" id="EGT44433.1"/>
    </source>
</evidence>
<dbReference type="Gene3D" id="3.30.710.10">
    <property type="entry name" value="Potassium Channel Kv1.1, Chain A"/>
    <property type="match status" value="2"/>
</dbReference>
<dbReference type="InterPro" id="IPR000210">
    <property type="entry name" value="BTB/POZ_dom"/>
</dbReference>
<organism evidence="4">
    <name type="scientific">Caenorhabditis brenneri</name>
    <name type="common">Nematode worm</name>
    <dbReference type="NCBI Taxonomy" id="135651"/>
    <lineage>
        <taxon>Eukaryota</taxon>
        <taxon>Metazoa</taxon>
        <taxon>Ecdysozoa</taxon>
        <taxon>Nematoda</taxon>
        <taxon>Chromadorea</taxon>
        <taxon>Rhabditida</taxon>
        <taxon>Rhabditina</taxon>
        <taxon>Rhabditomorpha</taxon>
        <taxon>Rhabditoidea</taxon>
        <taxon>Rhabditidae</taxon>
        <taxon>Peloderinae</taxon>
        <taxon>Caenorhabditis</taxon>
    </lineage>
</organism>
<sequence length="454" mass="52566">MADEPPIKKAGVEEKDTELPPDDSTPELNDVVLIVKGQKFSCSKTALSENAEFFKEKFFSLKSEDTDKLEVTLEDPKAPEEFDAFLKVINKERCLSDENVEGVLRLSILWQAPIIEERCLEFLTIYSKMDDRLKFDLAIKVNSEALKKRILSGINWMHDLHRMIPSDRSTWDHATTNLVFEKTLELSGWMPPDSCVNIVYPLAPMPMFSRRSHTMSSEPTPKKIKMDESTAQMSFDNSEDPHDIVFVVHGKKFYCSKVDLAKQSDYFKSMLFGNFTEKDKAEIHLNDPDTPEQFEAFLKVINAIKCLTDDNVEGVLRLCDQWQAPIVKERCIEFLTNGSKKSPKDRFNLALQFRLEVLKIRVLSELNTIEKLHRIIPADRSYWDQPTTKMVFEKHLLLTGYKPTMDTAAQWGSKALDHSREENRAQLLEPPRQRFLYADLLRHARQRDRAMEQQ</sequence>
<feature type="region of interest" description="Disordered" evidence="1">
    <location>
        <begin position="1"/>
        <end position="26"/>
    </location>
</feature>
<dbReference type="PANTHER" id="PTHR22743">
    <property type="entry name" value="MEPRIN/TRAF-LIKE MATH FAMILY-C.ELEGANS"/>
    <property type="match status" value="1"/>
</dbReference>
<dbReference type="SMART" id="SM00225">
    <property type="entry name" value="BTB"/>
    <property type="match status" value="2"/>
</dbReference>
<evidence type="ECO:0000259" key="2">
    <source>
        <dbReference type="PROSITE" id="PS50097"/>
    </source>
</evidence>